<comment type="caution">
    <text evidence="1">The sequence shown here is derived from an EMBL/GenBank/DDBJ whole genome shotgun (WGS) entry which is preliminary data.</text>
</comment>
<dbReference type="AlphaFoldDB" id="A0AAE0B9L5"/>
<name>A0AAE0B9L5_9ROSI</name>
<evidence type="ECO:0000313" key="1">
    <source>
        <dbReference type="EMBL" id="KAK3231815.1"/>
    </source>
</evidence>
<keyword evidence="2" id="KW-1185">Reference proteome</keyword>
<dbReference type="EMBL" id="JANJYJ010000001">
    <property type="protein sequence ID" value="KAK3231815.1"/>
    <property type="molecule type" value="Genomic_DNA"/>
</dbReference>
<evidence type="ECO:0008006" key="3">
    <source>
        <dbReference type="Google" id="ProtNLM"/>
    </source>
</evidence>
<dbReference type="Proteomes" id="UP001281410">
    <property type="component" value="Unassembled WGS sequence"/>
</dbReference>
<proteinExistence type="predicted"/>
<protein>
    <recommendedName>
        <fullName evidence="3">DUF4283 domain-containing protein</fullName>
    </recommendedName>
</protein>
<reference evidence="1" key="1">
    <citation type="journal article" date="2023" name="Plant J.">
        <title>Genome sequences and population genomics provide insights into the demographic history, inbreeding, and mutation load of two 'living fossil' tree species of Dipteronia.</title>
        <authorList>
            <person name="Feng Y."/>
            <person name="Comes H.P."/>
            <person name="Chen J."/>
            <person name="Zhu S."/>
            <person name="Lu R."/>
            <person name="Zhang X."/>
            <person name="Li P."/>
            <person name="Qiu J."/>
            <person name="Olsen K.M."/>
            <person name="Qiu Y."/>
        </authorList>
    </citation>
    <scope>NUCLEOTIDE SEQUENCE</scope>
    <source>
        <strain evidence="1">NBL</strain>
    </source>
</reference>
<sequence length="88" mass="10233">MDVRYGKRKRGLGPEKVALRPWTFDRATIIFEEPYGSGDILNMVFNKVDFWIQVHQIPLLCMTEEIGVFLRDIDLSTANDESGRFLRV</sequence>
<accession>A0AAE0B9L5</accession>
<evidence type="ECO:0000313" key="2">
    <source>
        <dbReference type="Proteomes" id="UP001281410"/>
    </source>
</evidence>
<gene>
    <name evidence="1" type="ORF">Dsin_003696</name>
</gene>
<organism evidence="1 2">
    <name type="scientific">Dipteronia sinensis</name>
    <dbReference type="NCBI Taxonomy" id="43782"/>
    <lineage>
        <taxon>Eukaryota</taxon>
        <taxon>Viridiplantae</taxon>
        <taxon>Streptophyta</taxon>
        <taxon>Embryophyta</taxon>
        <taxon>Tracheophyta</taxon>
        <taxon>Spermatophyta</taxon>
        <taxon>Magnoliopsida</taxon>
        <taxon>eudicotyledons</taxon>
        <taxon>Gunneridae</taxon>
        <taxon>Pentapetalae</taxon>
        <taxon>rosids</taxon>
        <taxon>malvids</taxon>
        <taxon>Sapindales</taxon>
        <taxon>Sapindaceae</taxon>
        <taxon>Hippocastanoideae</taxon>
        <taxon>Acereae</taxon>
        <taxon>Dipteronia</taxon>
    </lineage>
</organism>